<evidence type="ECO:0000256" key="4">
    <source>
        <dbReference type="ARBA" id="ARBA00022840"/>
    </source>
</evidence>
<dbReference type="VEuPathDB" id="CryptoDB:Vbra_12156"/>
<keyword evidence="1" id="KW-0547">Nucleotide-binding</keyword>
<dbReference type="PANTHER" id="PTHR12131:SF1">
    <property type="entry name" value="ATP-DEPENDENT RNA HELICASE SUPV3L1, MITOCHONDRIAL-RELATED"/>
    <property type="match status" value="1"/>
</dbReference>
<dbReference type="STRING" id="1169540.A0A0G4EJS4"/>
<dbReference type="GO" id="GO:0005524">
    <property type="term" value="F:ATP binding"/>
    <property type="evidence" value="ECO:0007669"/>
    <property type="project" value="UniProtKB-KW"/>
</dbReference>
<keyword evidence="5" id="KW-0175">Coiled coil</keyword>
<evidence type="ECO:0000256" key="3">
    <source>
        <dbReference type="ARBA" id="ARBA00022806"/>
    </source>
</evidence>
<proteinExistence type="predicted"/>
<dbReference type="InterPro" id="IPR012961">
    <property type="entry name" value="Ski2/MTR4_C"/>
</dbReference>
<evidence type="ECO:0000256" key="1">
    <source>
        <dbReference type="ARBA" id="ARBA00022741"/>
    </source>
</evidence>
<evidence type="ECO:0000256" key="5">
    <source>
        <dbReference type="SAM" id="Coils"/>
    </source>
</evidence>
<dbReference type="Proteomes" id="UP000041254">
    <property type="component" value="Unassembled WGS sequence"/>
</dbReference>
<keyword evidence="2" id="KW-0378">Hydrolase</keyword>
<dbReference type="SMART" id="SM01142">
    <property type="entry name" value="DSHCT"/>
    <property type="match status" value="1"/>
</dbReference>
<dbReference type="Pfam" id="PF08148">
    <property type="entry name" value="DSHCT"/>
    <property type="match status" value="1"/>
</dbReference>
<dbReference type="InterPro" id="IPR001650">
    <property type="entry name" value="Helicase_C-like"/>
</dbReference>
<organism evidence="9 10">
    <name type="scientific">Vitrella brassicaformis (strain CCMP3155)</name>
    <dbReference type="NCBI Taxonomy" id="1169540"/>
    <lineage>
        <taxon>Eukaryota</taxon>
        <taxon>Sar</taxon>
        <taxon>Alveolata</taxon>
        <taxon>Colpodellida</taxon>
        <taxon>Vitrellaceae</taxon>
        <taxon>Vitrella</taxon>
    </lineage>
</organism>
<evidence type="ECO:0008006" key="11">
    <source>
        <dbReference type="Google" id="ProtNLM"/>
    </source>
</evidence>
<keyword evidence="3" id="KW-0347">Helicase</keyword>
<dbReference type="Pfam" id="PF00270">
    <property type="entry name" value="DEAD"/>
    <property type="match status" value="1"/>
</dbReference>
<feature type="coiled-coil region" evidence="5">
    <location>
        <begin position="986"/>
        <end position="1013"/>
    </location>
</feature>
<evidence type="ECO:0000259" key="8">
    <source>
        <dbReference type="PROSITE" id="PS51194"/>
    </source>
</evidence>
<dbReference type="SUPFAM" id="SSF52540">
    <property type="entry name" value="P-loop containing nucleoside triphosphate hydrolases"/>
    <property type="match status" value="1"/>
</dbReference>
<dbReference type="GO" id="GO:0003676">
    <property type="term" value="F:nucleic acid binding"/>
    <property type="evidence" value="ECO:0007669"/>
    <property type="project" value="InterPro"/>
</dbReference>
<dbReference type="InterPro" id="IPR014001">
    <property type="entry name" value="Helicase_ATP-bd"/>
</dbReference>
<feature type="region of interest" description="Disordered" evidence="6">
    <location>
        <begin position="1117"/>
        <end position="1215"/>
    </location>
</feature>
<dbReference type="EMBL" id="CDMY01000251">
    <property type="protein sequence ID" value="CEL97007.1"/>
    <property type="molecule type" value="Genomic_DNA"/>
</dbReference>
<dbReference type="OrthoDB" id="64767at2759"/>
<dbReference type="PhylomeDB" id="A0A0G4EJS4"/>
<keyword evidence="10" id="KW-1185">Reference proteome</keyword>
<dbReference type="InterPro" id="IPR027417">
    <property type="entry name" value="P-loop_NTPase"/>
</dbReference>
<dbReference type="CDD" id="cd18795">
    <property type="entry name" value="SF2_C_Ski2"/>
    <property type="match status" value="1"/>
</dbReference>
<evidence type="ECO:0000259" key="7">
    <source>
        <dbReference type="PROSITE" id="PS51192"/>
    </source>
</evidence>
<dbReference type="GO" id="GO:0016787">
    <property type="term" value="F:hydrolase activity"/>
    <property type="evidence" value="ECO:0007669"/>
    <property type="project" value="UniProtKB-KW"/>
</dbReference>
<keyword evidence="4" id="KW-0067">ATP-binding</keyword>
<accession>A0A0G4EJS4</accession>
<reference evidence="9 10" key="1">
    <citation type="submission" date="2014-11" db="EMBL/GenBank/DDBJ databases">
        <authorList>
            <person name="Zhu J."/>
            <person name="Qi W."/>
            <person name="Song R."/>
        </authorList>
    </citation>
    <scope>NUCLEOTIDE SEQUENCE [LARGE SCALE GENOMIC DNA]</scope>
</reference>
<dbReference type="GO" id="GO:0055087">
    <property type="term" value="C:Ski complex"/>
    <property type="evidence" value="ECO:0007669"/>
    <property type="project" value="TreeGrafter"/>
</dbReference>
<evidence type="ECO:0000256" key="6">
    <source>
        <dbReference type="SAM" id="MobiDB-lite"/>
    </source>
</evidence>
<evidence type="ECO:0000313" key="10">
    <source>
        <dbReference type="Proteomes" id="UP000041254"/>
    </source>
</evidence>
<dbReference type="PROSITE" id="PS51194">
    <property type="entry name" value="HELICASE_CTER"/>
    <property type="match status" value="1"/>
</dbReference>
<dbReference type="InterPro" id="IPR011545">
    <property type="entry name" value="DEAD/DEAH_box_helicase_dom"/>
</dbReference>
<dbReference type="SMART" id="SM00490">
    <property type="entry name" value="HELICc"/>
    <property type="match status" value="1"/>
</dbReference>
<dbReference type="PROSITE" id="PS51192">
    <property type="entry name" value="HELICASE_ATP_BIND_1"/>
    <property type="match status" value="1"/>
</dbReference>
<name>A0A0G4EJS4_VITBC</name>
<dbReference type="PANTHER" id="PTHR12131">
    <property type="entry name" value="ATP-DEPENDENT RNA AND DNA HELICASE"/>
    <property type="match status" value="1"/>
</dbReference>
<feature type="compositionally biased region" description="Acidic residues" evidence="6">
    <location>
        <begin position="1127"/>
        <end position="1147"/>
    </location>
</feature>
<dbReference type="OMA" id="RRGCDKA"/>
<dbReference type="AlphaFoldDB" id="A0A0G4EJS4"/>
<sequence length="1215" mass="134705">MSLPVSVEDIRRVAGSPAAINLLEAVITSRAGSDYLTNGEMEELMKALFPFTLDAFQVEALRSILKSRNVIVSAPTGSGKTVISEMAIWFALARGRKVFYTSPLKALSNQKFSDFQQIYGEETVGLLTGDVVRNREAPVLVMTTEVFRNILYGEAIREDEYSYVPSKLTGETVSVIFDEFHYINDPSRGTVWEECVINCPKHINIVGLSATMANPMDLKDWLAGVHGPTDLVVSEHRPVPLRYMFATNKGLYPLFRDAEAGPGARNGVPLLEGEEEDMAAEEDILELAGGLRASEGKIITPKKPRAPLIPLNPVFEDLRKDTIRSLVKRHRPGIEARLRRQSNNGGRGGRRARQLKKLMSYDDDDVDQFEGRKERSLQSLVSAKQIADAETPTLSKLVSQMRKKQLLPAIIFMFSRSGCDSSARRLAADSMELLSEAEKQAVQAKLREFAQENPELLIEPWRIGLLRKGIGSHHAGLLPLYKILLEELFNANLIKVLFATETLAAGVNMPARTTAITVLRKYGSEGLTRLSTSQLLQMAGRAGRRGKDHEGSVVLIRSDRTDAREAAMTLLAPLDSIKSQFRITYGLATNVLRVRDLSKSRELIEKSFGVFLQARRREAEGRMEILDPAVAKERINDTRQRLREMGVDMNELDIYRRAFQRLQAEKDWLSTVRTSAEADRAAAVSKMLPTFRKGGAVELINGEVGAFVGLLDQQFRPPQLSTGALARAPLAIVLTTTGQLVVACPNAIVNLDPRSQVGLPYPDARTVVDTMAVWLNQQQRQGEGDGPVWGEVLPGLYWLEMPDEPTDRQGAILYDLCEEVGSEVVPPAAAVQPPAVARQTKVVERAQRNLEEAAIHTRTDRQQVLRMGLDLLALEKQLKRGNRSARTAQLNELKEAYGSLTRPPWQEFLAVGRVLAKWGALTDEFVPTSFGSLVGYLNAANELWLGHVVCWEPVIDRLNPSQFAGLIHAVTKDFSRKASDIKVRPSSALMDAVSELEDHAERLREDQENELIDLSIPVDINTASLVEAWADGMSWEELTARTNLEQGDLCSLIRRTAEVLRQLSSLPHGYIRDRVVSAQVPELAAAAVRRIDRYPVREEQPLDSSSRDRVLLEEVLYEEATGTGGEIPDESEDEEGGEGEDAFEEEAPPPGGTWIDDALVAEAREGIEEDQVFQQQQPPPQRRGRARPQPLPPPPPAVDSGYGYGYEVVPGRSGF</sequence>
<evidence type="ECO:0000256" key="2">
    <source>
        <dbReference type="ARBA" id="ARBA00022801"/>
    </source>
</evidence>
<dbReference type="InParanoid" id="A0A0G4EJS4"/>
<dbReference type="GO" id="GO:0070478">
    <property type="term" value="P:nuclear-transcribed mRNA catabolic process, 3'-5' exonucleolytic nonsense-mediated decay"/>
    <property type="evidence" value="ECO:0007669"/>
    <property type="project" value="TreeGrafter"/>
</dbReference>
<dbReference type="SMART" id="SM00487">
    <property type="entry name" value="DEXDc"/>
    <property type="match status" value="1"/>
</dbReference>
<feature type="domain" description="Helicase ATP-binding" evidence="7">
    <location>
        <begin position="61"/>
        <end position="230"/>
    </location>
</feature>
<dbReference type="GO" id="GO:0004386">
    <property type="term" value="F:helicase activity"/>
    <property type="evidence" value="ECO:0007669"/>
    <property type="project" value="UniProtKB-KW"/>
</dbReference>
<evidence type="ECO:0000313" key="9">
    <source>
        <dbReference type="EMBL" id="CEL97007.1"/>
    </source>
</evidence>
<protein>
    <recommendedName>
        <fullName evidence="11">Helicase ATP-binding domain-containing protein</fullName>
    </recommendedName>
</protein>
<feature type="domain" description="Helicase C-terminal" evidence="8">
    <location>
        <begin position="393"/>
        <end position="598"/>
    </location>
</feature>
<dbReference type="InterPro" id="IPR050699">
    <property type="entry name" value="RNA-DNA_Helicase"/>
</dbReference>
<gene>
    <name evidence="9" type="ORF">Vbra_12156</name>
</gene>
<dbReference type="Gene3D" id="3.40.50.300">
    <property type="entry name" value="P-loop containing nucleotide triphosphate hydrolases"/>
    <property type="match status" value="2"/>
</dbReference>
<dbReference type="Gene3D" id="1.10.3380.30">
    <property type="match status" value="1"/>
</dbReference>